<dbReference type="STRING" id="247156.NFA_23580"/>
<dbReference type="Pfam" id="PF02589">
    <property type="entry name" value="LUD_dom"/>
    <property type="match status" value="1"/>
</dbReference>
<dbReference type="KEGG" id="nfa:NFA_23580"/>
<evidence type="ECO:0000313" key="2">
    <source>
        <dbReference type="EMBL" id="BAD57205.1"/>
    </source>
</evidence>
<dbReference type="PANTHER" id="PTHR43682:SF1">
    <property type="entry name" value="LACTATE UTILIZATION PROTEIN C"/>
    <property type="match status" value="1"/>
</dbReference>
<proteinExistence type="predicted"/>
<dbReference type="eggNOG" id="COG1556">
    <property type="taxonomic scope" value="Bacteria"/>
</dbReference>
<evidence type="ECO:0000259" key="1">
    <source>
        <dbReference type="Pfam" id="PF02589"/>
    </source>
</evidence>
<reference evidence="2 3" key="1">
    <citation type="journal article" date="2004" name="Proc. Natl. Acad. Sci. U.S.A.">
        <title>The complete genomic sequence of Nocardia farcinica IFM 10152.</title>
        <authorList>
            <person name="Ishikawa J."/>
            <person name="Yamashita A."/>
            <person name="Mikami Y."/>
            <person name="Hoshino Y."/>
            <person name="Kurita H."/>
            <person name="Hotta K."/>
            <person name="Shiba T."/>
            <person name="Hattori M."/>
        </authorList>
    </citation>
    <scope>NUCLEOTIDE SEQUENCE [LARGE SCALE GENOMIC DNA]</scope>
    <source>
        <strain evidence="2 3">IFM 10152</strain>
    </source>
</reference>
<gene>
    <name evidence="2" type="ordered locus">NFA_23580</name>
</gene>
<dbReference type="InterPro" id="IPR003741">
    <property type="entry name" value="LUD_dom"/>
</dbReference>
<dbReference type="SUPFAM" id="SSF100950">
    <property type="entry name" value="NagB/RpiA/CoA transferase-like"/>
    <property type="match status" value="1"/>
</dbReference>
<dbReference type="InterPro" id="IPR037171">
    <property type="entry name" value="NagB/RpiA_transferase-like"/>
</dbReference>
<evidence type="ECO:0000313" key="3">
    <source>
        <dbReference type="Proteomes" id="UP000006820"/>
    </source>
</evidence>
<dbReference type="Gene3D" id="3.40.50.10420">
    <property type="entry name" value="NagB/RpiA/CoA transferase-like"/>
    <property type="match status" value="1"/>
</dbReference>
<keyword evidence="3" id="KW-1185">Reference proteome</keyword>
<dbReference type="HOGENOM" id="CLU_090664_0_0_11"/>
<protein>
    <recommendedName>
        <fullName evidence="1">LUD domain-containing protein</fullName>
    </recommendedName>
</protein>
<organism evidence="2 3">
    <name type="scientific">Nocardia farcinica (strain IFM 10152)</name>
    <dbReference type="NCBI Taxonomy" id="247156"/>
    <lineage>
        <taxon>Bacteria</taxon>
        <taxon>Bacillati</taxon>
        <taxon>Actinomycetota</taxon>
        <taxon>Actinomycetes</taxon>
        <taxon>Mycobacteriales</taxon>
        <taxon>Nocardiaceae</taxon>
        <taxon>Nocardia</taxon>
    </lineage>
</organism>
<dbReference type="RefSeq" id="WP_011208890.1">
    <property type="nucleotide sequence ID" value="NC_006361.1"/>
</dbReference>
<dbReference type="Proteomes" id="UP000006820">
    <property type="component" value="Chromosome"/>
</dbReference>
<dbReference type="AlphaFoldDB" id="Q5YX86"/>
<dbReference type="EMBL" id="AP006618">
    <property type="protein sequence ID" value="BAD57205.1"/>
    <property type="molecule type" value="Genomic_DNA"/>
</dbReference>
<name>Q5YX86_NOCFA</name>
<dbReference type="PANTHER" id="PTHR43682">
    <property type="entry name" value="LACTATE UTILIZATION PROTEIN C"/>
    <property type="match status" value="1"/>
</dbReference>
<dbReference type="GeneID" id="61136855"/>
<feature type="domain" description="LUD" evidence="1">
    <location>
        <begin position="123"/>
        <end position="187"/>
    </location>
</feature>
<sequence>MRTARTPEGGAVSSDEQLLRRVRDLLVELPDDERVVPVRRGRHAAIDPADRAGLVSAFLARLARDGGRGRRVAEEEVAAALDDALRALGATAVMVPDGLPAALLAPWRNAGHRVVTDSPMLAAEEFDGIDAVVTTCAAAVADSGALVLDGGPGQMRRAARLDVAWHVCLVRAEQIGPSLPEVVDRLDPRRSITMFGGPGQESAGGAGLVVLVVE</sequence>
<accession>Q5YX86</accession>
<dbReference type="InterPro" id="IPR024185">
    <property type="entry name" value="FTHF_cligase-like_sf"/>
</dbReference>